<dbReference type="PROSITE" id="PS51257">
    <property type="entry name" value="PROKAR_LIPOPROTEIN"/>
    <property type="match status" value="1"/>
</dbReference>
<accession>A0ABW3JNW8</accession>
<dbReference type="RefSeq" id="WP_386104155.1">
    <property type="nucleotide sequence ID" value="NZ_JBHTJR010000004.1"/>
</dbReference>
<organism evidence="1 2">
    <name type="scientific">Tenacibaculum geojense</name>
    <dbReference type="NCBI Taxonomy" id="915352"/>
    <lineage>
        <taxon>Bacteria</taxon>
        <taxon>Pseudomonadati</taxon>
        <taxon>Bacteroidota</taxon>
        <taxon>Flavobacteriia</taxon>
        <taxon>Flavobacteriales</taxon>
        <taxon>Flavobacteriaceae</taxon>
        <taxon>Tenacibaculum</taxon>
    </lineage>
</organism>
<comment type="caution">
    <text evidence="1">The sequence shown here is derived from an EMBL/GenBank/DDBJ whole genome shotgun (WGS) entry which is preliminary data.</text>
</comment>
<sequence length="114" mass="13365">MKRIFYLLIVLTLTSCRYFNVSPVNGITTKNLTEKPTHSKMIGIWEVDKFSYELNEEKGYEKKKIELNLKENGTFEITNLPNYINVFDQTNERFVNTNGTWKIGKDFKGKKNGF</sequence>
<dbReference type="Proteomes" id="UP001597062">
    <property type="component" value="Unassembled WGS sequence"/>
</dbReference>
<evidence type="ECO:0000313" key="1">
    <source>
        <dbReference type="EMBL" id="MFD0991649.1"/>
    </source>
</evidence>
<proteinExistence type="predicted"/>
<evidence type="ECO:0000313" key="2">
    <source>
        <dbReference type="Proteomes" id="UP001597062"/>
    </source>
</evidence>
<evidence type="ECO:0008006" key="3">
    <source>
        <dbReference type="Google" id="ProtNLM"/>
    </source>
</evidence>
<gene>
    <name evidence="1" type="ORF">ACFQ1U_00380</name>
</gene>
<protein>
    <recommendedName>
        <fullName evidence="3">Lipoprotein</fullName>
    </recommendedName>
</protein>
<name>A0ABW3JNW8_9FLAO</name>
<dbReference type="EMBL" id="JBHTJR010000004">
    <property type="protein sequence ID" value="MFD0991649.1"/>
    <property type="molecule type" value="Genomic_DNA"/>
</dbReference>
<keyword evidence="2" id="KW-1185">Reference proteome</keyword>
<reference evidence="2" key="1">
    <citation type="journal article" date="2019" name="Int. J. Syst. Evol. Microbiol.">
        <title>The Global Catalogue of Microorganisms (GCM) 10K type strain sequencing project: providing services to taxonomists for standard genome sequencing and annotation.</title>
        <authorList>
            <consortium name="The Broad Institute Genomics Platform"/>
            <consortium name="The Broad Institute Genome Sequencing Center for Infectious Disease"/>
            <person name="Wu L."/>
            <person name="Ma J."/>
        </authorList>
    </citation>
    <scope>NUCLEOTIDE SEQUENCE [LARGE SCALE GENOMIC DNA]</scope>
    <source>
        <strain evidence="2">CCUG 60527</strain>
    </source>
</reference>